<accession>A0AAP2E5Q5</accession>
<dbReference type="AlphaFoldDB" id="A0AAP2E5Q5"/>
<feature type="non-terminal residue" evidence="3">
    <location>
        <position position="1"/>
    </location>
</feature>
<keyword evidence="3" id="KW-0418">Kinase</keyword>
<evidence type="ECO:0000313" key="3">
    <source>
        <dbReference type="EMBL" id="MBT1712637.1"/>
    </source>
</evidence>
<feature type="transmembrane region" description="Helical" evidence="1">
    <location>
        <begin position="12"/>
        <end position="34"/>
    </location>
</feature>
<keyword evidence="1" id="KW-1133">Transmembrane helix</keyword>
<dbReference type="Proteomes" id="UP001319080">
    <property type="component" value="Unassembled WGS sequence"/>
</dbReference>
<evidence type="ECO:0000313" key="4">
    <source>
        <dbReference type="Proteomes" id="UP001319080"/>
    </source>
</evidence>
<dbReference type="EMBL" id="JAHESE010000266">
    <property type="protein sequence ID" value="MBT1712637.1"/>
    <property type="molecule type" value="Genomic_DNA"/>
</dbReference>
<dbReference type="InterPro" id="IPR010559">
    <property type="entry name" value="Sig_transdc_His_kin_internal"/>
</dbReference>
<sequence length="77" mass="9165">THQRQYIYSSFYIVELSVVTLFISGFIAMLKFVADWFDLVAHKKEVETERLTAELNFLKAQINPHFLFNTLNNLYYL</sequence>
<organism evidence="3 4">
    <name type="scientific">Dawidia cretensis</name>
    <dbReference type="NCBI Taxonomy" id="2782350"/>
    <lineage>
        <taxon>Bacteria</taxon>
        <taxon>Pseudomonadati</taxon>
        <taxon>Bacteroidota</taxon>
        <taxon>Cytophagia</taxon>
        <taxon>Cytophagales</taxon>
        <taxon>Chryseotaleaceae</taxon>
        <taxon>Dawidia</taxon>
    </lineage>
</organism>
<feature type="non-terminal residue" evidence="3">
    <location>
        <position position="77"/>
    </location>
</feature>
<dbReference type="GO" id="GO:0000155">
    <property type="term" value="F:phosphorelay sensor kinase activity"/>
    <property type="evidence" value="ECO:0007669"/>
    <property type="project" value="InterPro"/>
</dbReference>
<feature type="domain" description="Signal transduction histidine kinase internal region" evidence="2">
    <location>
        <begin position="53"/>
        <end position="77"/>
    </location>
</feature>
<proteinExistence type="predicted"/>
<protein>
    <submittedName>
        <fullName evidence="3">Histidine kinase</fullName>
    </submittedName>
</protein>
<dbReference type="GO" id="GO:0016020">
    <property type="term" value="C:membrane"/>
    <property type="evidence" value="ECO:0007669"/>
    <property type="project" value="InterPro"/>
</dbReference>
<reference evidence="3 4" key="1">
    <citation type="submission" date="2021-05" db="EMBL/GenBank/DDBJ databases">
        <title>A Polyphasic approach of four new species of the genus Ohtaekwangia: Ohtaekwangia histidinii sp. nov., Ohtaekwangia cretensis sp. nov., Ohtaekwangia indiensis sp. nov., Ohtaekwangia reichenbachii sp. nov. from diverse environment.</title>
        <authorList>
            <person name="Octaviana S."/>
        </authorList>
    </citation>
    <scope>NUCLEOTIDE SEQUENCE [LARGE SCALE GENOMIC DNA]</scope>
    <source>
        <strain evidence="3 4">PWU5</strain>
    </source>
</reference>
<keyword evidence="1" id="KW-0472">Membrane</keyword>
<dbReference type="InterPro" id="IPR050640">
    <property type="entry name" value="Bact_2-comp_sensor_kinase"/>
</dbReference>
<dbReference type="PANTHER" id="PTHR34220:SF7">
    <property type="entry name" value="SENSOR HISTIDINE KINASE YPDA"/>
    <property type="match status" value="1"/>
</dbReference>
<gene>
    <name evidence="3" type="ORF">KK062_30670</name>
</gene>
<name>A0AAP2E5Q5_9BACT</name>
<evidence type="ECO:0000259" key="2">
    <source>
        <dbReference type="Pfam" id="PF06580"/>
    </source>
</evidence>
<keyword evidence="1" id="KW-0812">Transmembrane</keyword>
<dbReference type="RefSeq" id="WP_254088160.1">
    <property type="nucleotide sequence ID" value="NZ_JAHESE010000266.1"/>
</dbReference>
<dbReference type="Pfam" id="PF06580">
    <property type="entry name" value="His_kinase"/>
    <property type="match status" value="1"/>
</dbReference>
<keyword evidence="3" id="KW-0808">Transferase</keyword>
<comment type="caution">
    <text evidence="3">The sequence shown here is derived from an EMBL/GenBank/DDBJ whole genome shotgun (WGS) entry which is preliminary data.</text>
</comment>
<dbReference type="PANTHER" id="PTHR34220">
    <property type="entry name" value="SENSOR HISTIDINE KINASE YPDA"/>
    <property type="match status" value="1"/>
</dbReference>
<keyword evidence="4" id="KW-1185">Reference proteome</keyword>
<evidence type="ECO:0000256" key="1">
    <source>
        <dbReference type="SAM" id="Phobius"/>
    </source>
</evidence>